<sequence>MHARENQTRKWLGLLLAGWATVVAALFLASSSGDVTLQLFGPSMHAQYVVKGLVMSGLVVPIILYLYQYVYRMTGMKPQTPVYAWRRGYHFITGGLLAIALAALSLIIASAQGWIVFEKWQAPDQWFVALLINALYAFLYEALPEELGLRGFLYDVLRHRFPAWLSVLFQTLLFVSVTTAVALIQAFIGLAPGVSLDIFYIVIIFCFGIGLQLLRLWTGSLWASIGFHLTYLEIMRFVFLPDAYRVPPILTYQESEPGLGALFAIATLQFGSIIISLVIRSTIHIIRKKHITRTGELSK</sequence>
<dbReference type="GO" id="GO:0008237">
    <property type="term" value="F:metallopeptidase activity"/>
    <property type="evidence" value="ECO:0007669"/>
    <property type="project" value="UniProtKB-KW"/>
</dbReference>
<reference evidence="3 4" key="1">
    <citation type="submission" date="2020-05" db="EMBL/GenBank/DDBJ databases">
        <title>Whole genome sequencing and identification of novel metabolites from Paenibacillus alvei strain JR949.</title>
        <authorList>
            <person name="Rajendhran J."/>
            <person name="Sree Pranav P."/>
            <person name="Mahalakshmi B."/>
            <person name="Karthikeyan R."/>
        </authorList>
    </citation>
    <scope>NUCLEOTIDE SEQUENCE [LARGE SCALE GENOMIC DNA]</scope>
    <source>
        <strain evidence="3 4">JR949</strain>
    </source>
</reference>
<dbReference type="EMBL" id="JABFOR010000039">
    <property type="protein sequence ID" value="NOJ73244.1"/>
    <property type="molecule type" value="Genomic_DNA"/>
</dbReference>
<comment type="caution">
    <text evidence="3">The sequence shown here is derived from an EMBL/GenBank/DDBJ whole genome shotgun (WGS) entry which is preliminary data.</text>
</comment>
<evidence type="ECO:0000313" key="3">
    <source>
        <dbReference type="EMBL" id="NOJ73244.1"/>
    </source>
</evidence>
<keyword evidence="3" id="KW-0482">Metalloprotease</keyword>
<feature type="transmembrane region" description="Helical" evidence="1">
    <location>
        <begin position="164"/>
        <end position="188"/>
    </location>
</feature>
<dbReference type="GO" id="GO:0080120">
    <property type="term" value="P:CAAX-box protein maturation"/>
    <property type="evidence" value="ECO:0007669"/>
    <property type="project" value="UniProtKB-ARBA"/>
</dbReference>
<dbReference type="Pfam" id="PF02517">
    <property type="entry name" value="Rce1-like"/>
    <property type="match status" value="1"/>
</dbReference>
<protein>
    <submittedName>
        <fullName evidence="3">CPBP family intramembrane metalloprotease</fullName>
    </submittedName>
</protein>
<name>A0AAP7A2C5_PAEAL</name>
<feature type="transmembrane region" description="Helical" evidence="1">
    <location>
        <begin position="259"/>
        <end position="279"/>
    </location>
</feature>
<accession>A0AAP7A2C5</accession>
<evidence type="ECO:0000259" key="2">
    <source>
        <dbReference type="Pfam" id="PF02517"/>
    </source>
</evidence>
<keyword evidence="1" id="KW-0472">Membrane</keyword>
<dbReference type="RefSeq" id="WP_171418878.1">
    <property type="nucleotide sequence ID" value="NZ_JABFOR010000039.1"/>
</dbReference>
<keyword evidence="1" id="KW-1133">Transmembrane helix</keyword>
<feature type="transmembrane region" description="Helical" evidence="1">
    <location>
        <begin position="194"/>
        <end position="214"/>
    </location>
</feature>
<feature type="transmembrane region" description="Helical" evidence="1">
    <location>
        <begin position="49"/>
        <end position="67"/>
    </location>
</feature>
<dbReference type="GO" id="GO:0004175">
    <property type="term" value="F:endopeptidase activity"/>
    <property type="evidence" value="ECO:0007669"/>
    <property type="project" value="UniProtKB-ARBA"/>
</dbReference>
<keyword evidence="3" id="KW-0645">Protease</keyword>
<dbReference type="AlphaFoldDB" id="A0AAP7A2C5"/>
<feature type="transmembrane region" description="Helical" evidence="1">
    <location>
        <begin position="12"/>
        <end position="29"/>
    </location>
</feature>
<feature type="domain" description="CAAX prenyl protease 2/Lysostaphin resistance protein A-like" evidence="2">
    <location>
        <begin position="130"/>
        <end position="230"/>
    </location>
</feature>
<dbReference type="InterPro" id="IPR003675">
    <property type="entry name" value="Rce1/LyrA-like_dom"/>
</dbReference>
<organism evidence="3 4">
    <name type="scientific">Paenibacillus alvei</name>
    <name type="common">Bacillus alvei</name>
    <dbReference type="NCBI Taxonomy" id="44250"/>
    <lineage>
        <taxon>Bacteria</taxon>
        <taxon>Bacillati</taxon>
        <taxon>Bacillota</taxon>
        <taxon>Bacilli</taxon>
        <taxon>Bacillales</taxon>
        <taxon>Paenibacillaceae</taxon>
        <taxon>Paenibacillus</taxon>
    </lineage>
</organism>
<gene>
    <name evidence="3" type="ORF">HMI46_22175</name>
</gene>
<keyword evidence="3" id="KW-0378">Hydrolase</keyword>
<evidence type="ECO:0000256" key="1">
    <source>
        <dbReference type="SAM" id="Phobius"/>
    </source>
</evidence>
<evidence type="ECO:0000313" key="4">
    <source>
        <dbReference type="Proteomes" id="UP000552038"/>
    </source>
</evidence>
<proteinExistence type="predicted"/>
<feature type="transmembrane region" description="Helical" evidence="1">
    <location>
        <begin position="88"/>
        <end position="114"/>
    </location>
</feature>
<feature type="transmembrane region" description="Helical" evidence="1">
    <location>
        <begin position="221"/>
        <end position="239"/>
    </location>
</feature>
<keyword evidence="1" id="KW-0812">Transmembrane</keyword>
<feature type="transmembrane region" description="Helical" evidence="1">
    <location>
        <begin position="126"/>
        <end position="143"/>
    </location>
</feature>
<dbReference type="Proteomes" id="UP000552038">
    <property type="component" value="Unassembled WGS sequence"/>
</dbReference>